<proteinExistence type="predicted"/>
<name>A0A1F5VNA1_9BACT</name>
<organism evidence="1 2">
    <name type="scientific">Candidatus Fischerbacteria bacterium RBG_13_37_8</name>
    <dbReference type="NCBI Taxonomy" id="1817863"/>
    <lineage>
        <taxon>Bacteria</taxon>
        <taxon>Candidatus Fischeribacteriota</taxon>
    </lineage>
</organism>
<accession>A0A1F5VNA1</accession>
<dbReference type="SUPFAM" id="SSF160207">
    <property type="entry name" value="NMB0488-like"/>
    <property type="match status" value="3"/>
</dbReference>
<reference evidence="1 2" key="1">
    <citation type="journal article" date="2016" name="Nat. Commun.">
        <title>Thousands of microbial genomes shed light on interconnected biogeochemical processes in an aquifer system.</title>
        <authorList>
            <person name="Anantharaman K."/>
            <person name="Brown C.T."/>
            <person name="Hug L.A."/>
            <person name="Sharon I."/>
            <person name="Castelle C.J."/>
            <person name="Probst A.J."/>
            <person name="Thomas B.C."/>
            <person name="Singh A."/>
            <person name="Wilkins M.J."/>
            <person name="Karaoz U."/>
            <person name="Brodie E.L."/>
            <person name="Williams K.H."/>
            <person name="Hubbard S.S."/>
            <person name="Banfield J.F."/>
        </authorList>
    </citation>
    <scope>NUCLEOTIDE SEQUENCE [LARGE SCALE GENOMIC DNA]</scope>
</reference>
<gene>
    <name evidence="1" type="ORF">A2Y62_13240</name>
</gene>
<comment type="caution">
    <text evidence="1">The sequence shown here is derived from an EMBL/GenBank/DDBJ whole genome shotgun (WGS) entry which is preliminary data.</text>
</comment>
<dbReference type="AlphaFoldDB" id="A0A1F5VNA1"/>
<evidence type="ECO:0000313" key="2">
    <source>
        <dbReference type="Proteomes" id="UP000178943"/>
    </source>
</evidence>
<evidence type="ECO:0000313" key="1">
    <source>
        <dbReference type="EMBL" id="OGF64882.1"/>
    </source>
</evidence>
<dbReference type="Gene3D" id="3.40.1590.10">
    <property type="entry name" value="NMB0488-like"/>
    <property type="match status" value="2"/>
</dbReference>
<dbReference type="Proteomes" id="UP000178943">
    <property type="component" value="Unassembled WGS sequence"/>
</dbReference>
<protein>
    <submittedName>
        <fullName evidence="1">Uncharacterized protein</fullName>
    </submittedName>
</protein>
<sequence>MQKMCFVYVRDEGIYILSSNVSSKGEFQPAEPVFKLAGDSTALIIGNSILKVLEQQTESSEALNPEQELLQKNALLKALGFETWRSFEKNAAYFHVTLDENEIAVLPHKLKKGHGYIQLRNEIIRCSRESEKVGSSILYLLRMKCVHVFIKKEAPFILWRKEKSSFHILESSIAPDATVKGIISALNECQPGVFDRDDLNTLALDALRGEGFKSMSKFAKDARIFEIIFYDSKIIFISLLQQSQHKRRVHFMPSHDQSVTCLFDAETIASTLASILTNQQIEKQHDIDVVISQVAEVPLSKRALFILKKDAIFLTTLHKSSSGWILSEPAFRLDRNSPTNALGETALIVLNASSFYPIETPNSHPVTSGIFKMRNDSVEAKEEQFKKVDELITSSGYTNWKEFTLDTVAMHLDYCNNIITISSLGISRPGYYNFIKDQMTQCSPESQELGKLLQRISEQRFLTVAFNDDTISIFTQFNESVPLKTIPLTTSAADIGDVIIQTLLMTKGEIRTIKHASVHNLPKDLGSQEQPLETLPETTRLVRVAYIAENVNILPVNYTTDGRSFMIPHADGPVSCPFHNEEIGQALLKFGMMKRFSLYAKKEAFYILYKNEDTRLIKLIPGTPSSDLGETIMQAFNLTRQRGINDRNNLWILDASHLQYAGYHDWIHFIKEAKVLDLEYYGKEIRIIPRKHDVHHSLSLMLEDSTTCNAVTEDIGNTIIRMLQ</sequence>
<dbReference type="STRING" id="1817863.A2Y62_13240"/>
<dbReference type="EMBL" id="MFGW01000127">
    <property type="protein sequence ID" value="OGF64882.1"/>
    <property type="molecule type" value="Genomic_DNA"/>
</dbReference>
<dbReference type="InterPro" id="IPR037891">
    <property type="entry name" value="Cdil-like_sf"/>
</dbReference>